<proteinExistence type="predicted"/>
<dbReference type="GO" id="GO:0005634">
    <property type="term" value="C:nucleus"/>
    <property type="evidence" value="ECO:0007669"/>
    <property type="project" value="UniProtKB-SubCell"/>
</dbReference>
<accession>A0A2Z7B2S3</accession>
<dbReference type="EMBL" id="KV011826">
    <property type="protein sequence ID" value="KZV25822.1"/>
    <property type="molecule type" value="Genomic_DNA"/>
</dbReference>
<dbReference type="Proteomes" id="UP000250235">
    <property type="component" value="Unassembled WGS sequence"/>
</dbReference>
<dbReference type="AlphaFoldDB" id="A0A2Z7B2S3"/>
<keyword evidence="3" id="KW-0804">Transcription</keyword>
<keyword evidence="2" id="KW-0805">Transcription regulation</keyword>
<feature type="domain" description="BHLH" evidence="6">
    <location>
        <begin position="306"/>
        <end position="356"/>
    </location>
</feature>
<dbReference type="PANTHER" id="PTHR12565:SF430">
    <property type="entry name" value="MYC-TYPE, BASIC HELIX-LOOP-HELIX (BHLH) DOMAIN-CONTAINING PROTEIN-RELATED"/>
    <property type="match status" value="1"/>
</dbReference>
<reference evidence="7 8" key="1">
    <citation type="journal article" date="2015" name="Proc. Natl. Acad. Sci. U.S.A.">
        <title>The resurrection genome of Boea hygrometrica: A blueprint for survival of dehydration.</title>
        <authorList>
            <person name="Xiao L."/>
            <person name="Yang G."/>
            <person name="Zhang L."/>
            <person name="Yang X."/>
            <person name="Zhao S."/>
            <person name="Ji Z."/>
            <person name="Zhou Q."/>
            <person name="Hu M."/>
            <person name="Wang Y."/>
            <person name="Chen M."/>
            <person name="Xu Y."/>
            <person name="Jin H."/>
            <person name="Xiao X."/>
            <person name="Hu G."/>
            <person name="Bao F."/>
            <person name="Hu Y."/>
            <person name="Wan P."/>
            <person name="Li L."/>
            <person name="Deng X."/>
            <person name="Kuang T."/>
            <person name="Xiang C."/>
            <person name="Zhu J.K."/>
            <person name="Oliver M.J."/>
            <person name="He Y."/>
        </authorList>
    </citation>
    <scope>NUCLEOTIDE SEQUENCE [LARGE SCALE GENOMIC DNA]</scope>
    <source>
        <strain evidence="8">cv. XS01</strain>
    </source>
</reference>
<evidence type="ECO:0000256" key="4">
    <source>
        <dbReference type="ARBA" id="ARBA00023242"/>
    </source>
</evidence>
<sequence length="479" mass="52744">MDKNRPLILNELNCSFFNPTWEVSLDQNDPFESAMSSMVSSPTASSGNCKNGDNMVLKELIGKLGTICNSGEISPQKSFKFNESANTSCYSTPLSSPPKPGLLMMENPQIRGNLQIPGCHFPPLPNLVPLSSDSGFADRAARLSCFGNMGYNEMWVKLDSDKLSRVSSSQSLKFPGSHLMGVQENRDAALLKKSTKVPANENVEIGDSRENSSVSEQIPCGETGLICQNDANTRKRKSGQRGKAKETPASTVTKDANVVASENSESNTKRSKSEDGNSNQKQLNDNNSKPSEAPKDYIHVRARRGQATDAHSLAERVRREKISERMKFLQDLVPGCSKVTGKAVMLDEIINYVQSLQRQVEFLSMKLSIVNPRTDINMDALMSKDMFQSRGSLTQDVYPIHGYTFQSDAPFQVNHFALGRNQTGQLPSVESFSQVSSQVSTFWDDELHSIVQMGFGQNEASTQTFHGALPPTTHMKVEP</sequence>
<evidence type="ECO:0000256" key="3">
    <source>
        <dbReference type="ARBA" id="ARBA00023163"/>
    </source>
</evidence>
<dbReference type="InterPro" id="IPR036638">
    <property type="entry name" value="HLH_DNA-bd_sf"/>
</dbReference>
<keyword evidence="4" id="KW-0539">Nucleus</keyword>
<comment type="subcellular location">
    <subcellularLocation>
        <location evidence="1">Nucleus</location>
    </subcellularLocation>
</comment>
<dbReference type="InterPro" id="IPR011598">
    <property type="entry name" value="bHLH_dom"/>
</dbReference>
<dbReference type="PANTHER" id="PTHR12565">
    <property type="entry name" value="STEROL REGULATORY ELEMENT-BINDING PROTEIN"/>
    <property type="match status" value="1"/>
</dbReference>
<organism evidence="7 8">
    <name type="scientific">Dorcoceras hygrometricum</name>
    <dbReference type="NCBI Taxonomy" id="472368"/>
    <lineage>
        <taxon>Eukaryota</taxon>
        <taxon>Viridiplantae</taxon>
        <taxon>Streptophyta</taxon>
        <taxon>Embryophyta</taxon>
        <taxon>Tracheophyta</taxon>
        <taxon>Spermatophyta</taxon>
        <taxon>Magnoliopsida</taxon>
        <taxon>eudicotyledons</taxon>
        <taxon>Gunneridae</taxon>
        <taxon>Pentapetalae</taxon>
        <taxon>asterids</taxon>
        <taxon>lamiids</taxon>
        <taxon>Lamiales</taxon>
        <taxon>Gesneriaceae</taxon>
        <taxon>Didymocarpoideae</taxon>
        <taxon>Trichosporeae</taxon>
        <taxon>Loxocarpinae</taxon>
        <taxon>Dorcoceras</taxon>
    </lineage>
</organism>
<keyword evidence="8" id="KW-1185">Reference proteome</keyword>
<dbReference type="Pfam" id="PF00010">
    <property type="entry name" value="HLH"/>
    <property type="match status" value="1"/>
</dbReference>
<name>A0A2Z7B2S3_9LAMI</name>
<protein>
    <recommendedName>
        <fullName evidence="6">BHLH domain-containing protein</fullName>
    </recommendedName>
</protein>
<dbReference type="OrthoDB" id="775589at2759"/>
<dbReference type="GO" id="GO:0046983">
    <property type="term" value="F:protein dimerization activity"/>
    <property type="evidence" value="ECO:0007669"/>
    <property type="project" value="InterPro"/>
</dbReference>
<gene>
    <name evidence="7" type="ORF">F511_12229</name>
</gene>
<feature type="region of interest" description="Disordered" evidence="5">
    <location>
        <begin position="229"/>
        <end position="294"/>
    </location>
</feature>
<evidence type="ECO:0000313" key="7">
    <source>
        <dbReference type="EMBL" id="KZV25822.1"/>
    </source>
</evidence>
<evidence type="ECO:0000256" key="2">
    <source>
        <dbReference type="ARBA" id="ARBA00023015"/>
    </source>
</evidence>
<dbReference type="PROSITE" id="PS50888">
    <property type="entry name" value="BHLH"/>
    <property type="match status" value="1"/>
</dbReference>
<dbReference type="SMART" id="SM00353">
    <property type="entry name" value="HLH"/>
    <property type="match status" value="1"/>
</dbReference>
<dbReference type="CDD" id="cd18919">
    <property type="entry name" value="bHLH_AtBPE_like"/>
    <property type="match status" value="1"/>
</dbReference>
<evidence type="ECO:0000313" key="8">
    <source>
        <dbReference type="Proteomes" id="UP000250235"/>
    </source>
</evidence>
<feature type="compositionally biased region" description="Polar residues" evidence="5">
    <location>
        <begin position="276"/>
        <end position="290"/>
    </location>
</feature>
<evidence type="ECO:0000256" key="1">
    <source>
        <dbReference type="ARBA" id="ARBA00004123"/>
    </source>
</evidence>
<dbReference type="Gene3D" id="4.10.280.10">
    <property type="entry name" value="Helix-loop-helix DNA-binding domain"/>
    <property type="match status" value="1"/>
</dbReference>
<dbReference type="SUPFAM" id="SSF47459">
    <property type="entry name" value="HLH, helix-loop-helix DNA-binding domain"/>
    <property type="match status" value="1"/>
</dbReference>
<dbReference type="GO" id="GO:0003700">
    <property type="term" value="F:DNA-binding transcription factor activity"/>
    <property type="evidence" value="ECO:0007669"/>
    <property type="project" value="TreeGrafter"/>
</dbReference>
<feature type="compositionally biased region" description="Polar residues" evidence="5">
    <location>
        <begin position="248"/>
        <end position="266"/>
    </location>
</feature>
<evidence type="ECO:0000256" key="5">
    <source>
        <dbReference type="SAM" id="MobiDB-lite"/>
    </source>
</evidence>
<dbReference type="InterPro" id="IPR024097">
    <property type="entry name" value="bHLH_ZIP_TF"/>
</dbReference>
<evidence type="ECO:0000259" key="6">
    <source>
        <dbReference type="PROSITE" id="PS50888"/>
    </source>
</evidence>
<dbReference type="FunFam" id="4.10.280.10:FF:000002">
    <property type="entry name" value="Basic helix-loop-helix transcription factor"/>
    <property type="match status" value="1"/>
</dbReference>